<organism evidence="6 7">
    <name type="scientific">Rhabdonatronobacter sediminivivens</name>
    <dbReference type="NCBI Taxonomy" id="2743469"/>
    <lineage>
        <taxon>Bacteria</taxon>
        <taxon>Pseudomonadati</taxon>
        <taxon>Pseudomonadota</taxon>
        <taxon>Alphaproteobacteria</taxon>
        <taxon>Rhodobacterales</taxon>
        <taxon>Paracoccaceae</taxon>
        <taxon>Rhabdonatronobacter</taxon>
    </lineage>
</organism>
<sequence length="306" mass="33337">MSRRPYDLPPLSALVAFEAAARHVSFTRAARELNVTPAAISHQVKALEAELQTALFQRHHRGVTLTETGAYLLVALQRGFEGMADAVGQLRRRASRASVTIGVTTAVSSLWLTPKLAQFWRVHGDVSVAQIVSDTGESPSECDLSIRYGLRPRDRGPCRVLFHDRLMALASPGFAAAHPVATVADLAALPLIHFDSHVAGWTDWAGWFRALGHHGPVRMGHRVNNYLIALQAARDDMGAVLGWTSLARSFLAAGELVALLPDQVAPQEDFYVTLHAQTAQRARLVYDWLVDSAASDQAPTTSALKR</sequence>
<dbReference type="GO" id="GO:0043565">
    <property type="term" value="F:sequence-specific DNA binding"/>
    <property type="evidence" value="ECO:0007669"/>
    <property type="project" value="TreeGrafter"/>
</dbReference>
<protein>
    <submittedName>
        <fullName evidence="6">LysR family transcriptional regulator</fullName>
    </submittedName>
</protein>
<dbReference type="InterPro" id="IPR036388">
    <property type="entry name" value="WH-like_DNA-bd_sf"/>
</dbReference>
<dbReference type="SUPFAM" id="SSF46785">
    <property type="entry name" value="Winged helix' DNA-binding domain"/>
    <property type="match status" value="1"/>
</dbReference>
<dbReference type="Proteomes" id="UP000529417">
    <property type="component" value="Unassembled WGS sequence"/>
</dbReference>
<dbReference type="RefSeq" id="WP_179906538.1">
    <property type="nucleotide sequence ID" value="NZ_JACBXS010000024.1"/>
</dbReference>
<proteinExistence type="inferred from homology"/>
<feature type="domain" description="HTH lysR-type" evidence="5">
    <location>
        <begin position="9"/>
        <end position="66"/>
    </location>
</feature>
<evidence type="ECO:0000256" key="3">
    <source>
        <dbReference type="ARBA" id="ARBA00023125"/>
    </source>
</evidence>
<evidence type="ECO:0000256" key="4">
    <source>
        <dbReference type="ARBA" id="ARBA00023163"/>
    </source>
</evidence>
<keyword evidence="4" id="KW-0804">Transcription</keyword>
<dbReference type="PRINTS" id="PR00039">
    <property type="entry name" value="HTHLYSR"/>
</dbReference>
<dbReference type="Pfam" id="PF03466">
    <property type="entry name" value="LysR_substrate"/>
    <property type="match status" value="1"/>
</dbReference>
<dbReference type="InterPro" id="IPR036390">
    <property type="entry name" value="WH_DNA-bd_sf"/>
</dbReference>
<evidence type="ECO:0000313" key="6">
    <source>
        <dbReference type="EMBL" id="NYS25739.1"/>
    </source>
</evidence>
<dbReference type="AlphaFoldDB" id="A0A7Z0I1C0"/>
<comment type="similarity">
    <text evidence="1">Belongs to the LysR transcriptional regulatory family.</text>
</comment>
<evidence type="ECO:0000313" key="7">
    <source>
        <dbReference type="Proteomes" id="UP000529417"/>
    </source>
</evidence>
<dbReference type="Pfam" id="PF00126">
    <property type="entry name" value="HTH_1"/>
    <property type="match status" value="1"/>
</dbReference>
<dbReference type="InterPro" id="IPR000847">
    <property type="entry name" value="LysR_HTH_N"/>
</dbReference>
<accession>A0A7Z0I1C0</accession>
<dbReference type="Gene3D" id="1.10.10.10">
    <property type="entry name" value="Winged helix-like DNA-binding domain superfamily/Winged helix DNA-binding domain"/>
    <property type="match status" value="1"/>
</dbReference>
<name>A0A7Z0I1C0_9RHOB</name>
<dbReference type="EMBL" id="JACBXS010000024">
    <property type="protein sequence ID" value="NYS25739.1"/>
    <property type="molecule type" value="Genomic_DNA"/>
</dbReference>
<evidence type="ECO:0000256" key="2">
    <source>
        <dbReference type="ARBA" id="ARBA00023015"/>
    </source>
</evidence>
<evidence type="ECO:0000259" key="5">
    <source>
        <dbReference type="PROSITE" id="PS50931"/>
    </source>
</evidence>
<comment type="caution">
    <text evidence="6">The sequence shown here is derived from an EMBL/GenBank/DDBJ whole genome shotgun (WGS) entry which is preliminary data.</text>
</comment>
<keyword evidence="2" id="KW-0805">Transcription regulation</keyword>
<dbReference type="PROSITE" id="PS50931">
    <property type="entry name" value="HTH_LYSR"/>
    <property type="match status" value="1"/>
</dbReference>
<dbReference type="InterPro" id="IPR058163">
    <property type="entry name" value="LysR-type_TF_proteobact-type"/>
</dbReference>
<dbReference type="PANTHER" id="PTHR30537:SF74">
    <property type="entry name" value="HTH-TYPE TRANSCRIPTIONAL REGULATOR TRPI"/>
    <property type="match status" value="1"/>
</dbReference>
<dbReference type="SUPFAM" id="SSF53850">
    <property type="entry name" value="Periplasmic binding protein-like II"/>
    <property type="match status" value="1"/>
</dbReference>
<dbReference type="GO" id="GO:0003700">
    <property type="term" value="F:DNA-binding transcription factor activity"/>
    <property type="evidence" value="ECO:0007669"/>
    <property type="project" value="InterPro"/>
</dbReference>
<dbReference type="Gene3D" id="3.40.190.10">
    <property type="entry name" value="Periplasmic binding protein-like II"/>
    <property type="match status" value="2"/>
</dbReference>
<reference evidence="6 7" key="1">
    <citation type="journal article" date="2000" name="Arch. Microbiol.">
        <title>Rhodobaca bogoriensis gen. nov. and sp. nov., an alkaliphilic purple nonsulfur bacterium from African Rift Valley soda lakes.</title>
        <authorList>
            <person name="Milford A.D."/>
            <person name="Achenbach L.A."/>
            <person name="Jung D.O."/>
            <person name="Madigan M.T."/>
        </authorList>
    </citation>
    <scope>NUCLEOTIDE SEQUENCE [LARGE SCALE GENOMIC DNA]</scope>
    <source>
        <strain evidence="6 7">2376</strain>
    </source>
</reference>
<dbReference type="InterPro" id="IPR005119">
    <property type="entry name" value="LysR_subst-bd"/>
</dbReference>
<gene>
    <name evidence="6" type="ORF">HUK65_12120</name>
</gene>
<dbReference type="GO" id="GO:0006351">
    <property type="term" value="P:DNA-templated transcription"/>
    <property type="evidence" value="ECO:0007669"/>
    <property type="project" value="TreeGrafter"/>
</dbReference>
<keyword evidence="7" id="KW-1185">Reference proteome</keyword>
<dbReference type="PANTHER" id="PTHR30537">
    <property type="entry name" value="HTH-TYPE TRANSCRIPTIONAL REGULATOR"/>
    <property type="match status" value="1"/>
</dbReference>
<evidence type="ECO:0000256" key="1">
    <source>
        <dbReference type="ARBA" id="ARBA00009437"/>
    </source>
</evidence>
<keyword evidence="3" id="KW-0238">DNA-binding</keyword>
<dbReference type="FunFam" id="1.10.10.10:FF:000038">
    <property type="entry name" value="Glycine cleavage system transcriptional activator"/>
    <property type="match status" value="1"/>
</dbReference>